<comment type="caution">
    <text evidence="2">The sequence shown here is derived from an EMBL/GenBank/DDBJ whole genome shotgun (WGS) entry which is preliminary data.</text>
</comment>
<dbReference type="EMBL" id="JFZT01000045">
    <property type="protein sequence ID" value="EZQ04720.1"/>
    <property type="molecule type" value="Genomic_DNA"/>
</dbReference>
<proteinExistence type="predicted"/>
<name>A0A031LMS7_9CREN</name>
<sequence length="366" mass="41620">MSWRFISLPPQDGYHMVTSFVATADYVTKGGKNTLMVFYAKGPFVNVGVNQEVWLEVDLDFTRKMGIPVVRRDLGGGTVVITPGEHDYFVVIREEDAPRDSGSLYKKYLTPVVDVLREYGLDAQLREQDIVVNGKKISGNGAMTHGKSVVIAGNILLSLDIELMSKSIKVPSEKFRDKMAKNMAEWLTSMERELGKVPSRDEINKKLKVTYENELGATFEESSLTPDEIETWDKLAEEKKAEEWIFYKDNRHPDLRTERCVKISSSVALCHVDYKSRKMLRITAKFTHDELDEVSISGDFFVMNPPDFLDRLEDYLKGTKVKDITTKIREIFTNSKPVLFGFNADDLIHAFDEILSKPEVIEVTSP</sequence>
<dbReference type="PANTHER" id="PTHR43679:SF2">
    <property type="entry name" value="OCTANOYL-[GCVH]:PROTEIN N-OCTANOYLTRANSFERASE"/>
    <property type="match status" value="1"/>
</dbReference>
<dbReference type="PANTHER" id="PTHR43679">
    <property type="entry name" value="OCTANOYLTRANSFERASE LIPM-RELATED"/>
    <property type="match status" value="1"/>
</dbReference>
<keyword evidence="3" id="KW-1185">Reference proteome</keyword>
<dbReference type="Pfam" id="PF21948">
    <property type="entry name" value="LplA-B_cat"/>
    <property type="match status" value="1"/>
</dbReference>
<dbReference type="InterPro" id="IPR050664">
    <property type="entry name" value="Octanoyltrans_LipM/LipL"/>
</dbReference>
<gene>
    <name evidence="2" type="ORF">CM19_08365</name>
</gene>
<dbReference type="InterPro" id="IPR045864">
    <property type="entry name" value="aa-tRNA-synth_II/BPL/LPL"/>
</dbReference>
<organism evidence="2 3">
    <name type="scientific">Candidatus Acidianus copahuensis</name>
    <dbReference type="NCBI Taxonomy" id="1160895"/>
    <lineage>
        <taxon>Archaea</taxon>
        <taxon>Thermoproteota</taxon>
        <taxon>Thermoprotei</taxon>
        <taxon>Sulfolobales</taxon>
        <taxon>Sulfolobaceae</taxon>
        <taxon>Acidianus</taxon>
    </lineage>
</organism>
<feature type="domain" description="BPL/LPL catalytic" evidence="1">
    <location>
        <begin position="30"/>
        <end position="219"/>
    </location>
</feature>
<accession>A0A031LMS7</accession>
<keyword evidence="2" id="KW-0436">Ligase</keyword>
<dbReference type="OrthoDB" id="43646at2157"/>
<dbReference type="GO" id="GO:0016874">
    <property type="term" value="F:ligase activity"/>
    <property type="evidence" value="ECO:0007669"/>
    <property type="project" value="UniProtKB-KW"/>
</dbReference>
<evidence type="ECO:0000313" key="2">
    <source>
        <dbReference type="EMBL" id="EZQ04720.1"/>
    </source>
</evidence>
<evidence type="ECO:0000259" key="1">
    <source>
        <dbReference type="PROSITE" id="PS51733"/>
    </source>
</evidence>
<evidence type="ECO:0000313" key="3">
    <source>
        <dbReference type="Proteomes" id="UP000024332"/>
    </source>
</evidence>
<dbReference type="STRING" id="1160895.CM19_08365"/>
<dbReference type="InterPro" id="IPR004143">
    <property type="entry name" value="BPL_LPL_catalytic"/>
</dbReference>
<dbReference type="Proteomes" id="UP000024332">
    <property type="component" value="Unassembled WGS sequence"/>
</dbReference>
<reference evidence="2 3" key="1">
    <citation type="submission" date="2014-03" db="EMBL/GenBank/DDBJ databases">
        <title>Draft genome sequence of the novel thermoacidophilic archaea Acidianus copahuensis ALE1 strain, isolated from Copahue volcanic area in Neuquen Argentina.</title>
        <authorList>
            <person name="Urbieta M.S."/>
            <person name="Rascovan N."/>
            <person name="Castro C."/>
            <person name="Revale S."/>
            <person name="Giaveno M.A."/>
            <person name="Vazquez M.P."/>
            <person name="Donati E.R."/>
        </authorList>
    </citation>
    <scope>NUCLEOTIDE SEQUENCE [LARGE SCALE GENOMIC DNA]</scope>
    <source>
        <strain evidence="2 3">ALE1</strain>
    </source>
</reference>
<dbReference type="PROSITE" id="PS51733">
    <property type="entry name" value="BPL_LPL_CATALYTIC"/>
    <property type="match status" value="1"/>
</dbReference>
<dbReference type="SUPFAM" id="SSF55681">
    <property type="entry name" value="Class II aaRS and biotin synthetases"/>
    <property type="match status" value="1"/>
</dbReference>
<dbReference type="Gene3D" id="3.30.390.50">
    <property type="entry name" value="CO dehydrogenase flavoprotein, C-terminal domain"/>
    <property type="match status" value="1"/>
</dbReference>
<dbReference type="RefSeq" id="WP_048099911.1">
    <property type="nucleotide sequence ID" value="NZ_JFZT01000045.1"/>
</dbReference>
<dbReference type="AlphaFoldDB" id="A0A031LMS7"/>
<protein>
    <submittedName>
        <fullName evidence="2">Ligase</fullName>
    </submittedName>
</protein>
<dbReference type="Gene3D" id="3.30.930.10">
    <property type="entry name" value="Bira Bifunctional Protein, Domain 2"/>
    <property type="match status" value="1"/>
</dbReference>